<dbReference type="PROSITE" id="PS00674">
    <property type="entry name" value="AAA"/>
    <property type="match status" value="1"/>
</dbReference>
<evidence type="ECO:0000256" key="1">
    <source>
        <dbReference type="ARBA" id="ARBA00004496"/>
    </source>
</evidence>
<dbReference type="InterPro" id="IPR003959">
    <property type="entry name" value="ATPase_AAA_core"/>
</dbReference>
<dbReference type="GO" id="GO:0006891">
    <property type="term" value="P:intra-Golgi vesicle-mediated transport"/>
    <property type="evidence" value="ECO:0007669"/>
    <property type="project" value="TreeGrafter"/>
</dbReference>
<evidence type="ECO:0000256" key="11">
    <source>
        <dbReference type="ARBA" id="ARBA00068637"/>
    </source>
</evidence>
<dbReference type="InterPro" id="IPR041569">
    <property type="entry name" value="AAA_lid_3"/>
</dbReference>
<dbReference type="PANTHER" id="PTHR23078">
    <property type="entry name" value="VESICULAR-FUSION PROTEIN NSF"/>
    <property type="match status" value="1"/>
</dbReference>
<dbReference type="GO" id="GO:0043001">
    <property type="term" value="P:Golgi to plasma membrane protein transport"/>
    <property type="evidence" value="ECO:0007669"/>
    <property type="project" value="TreeGrafter"/>
</dbReference>
<name>A0A6A5X4L6_9PLEO</name>
<comment type="similarity">
    <text evidence="2">Belongs to the AAA ATPase family.</text>
</comment>
<evidence type="ECO:0000256" key="7">
    <source>
        <dbReference type="ARBA" id="ARBA00022840"/>
    </source>
</evidence>
<feature type="region of interest" description="Disordered" evidence="12">
    <location>
        <begin position="340"/>
        <end position="407"/>
    </location>
</feature>
<proteinExistence type="inferred from homology"/>
<dbReference type="InterPro" id="IPR004201">
    <property type="entry name" value="Cdc48_dom2"/>
</dbReference>
<organism evidence="15 16">
    <name type="scientific">Amniculicola lignicola CBS 123094</name>
    <dbReference type="NCBI Taxonomy" id="1392246"/>
    <lineage>
        <taxon>Eukaryota</taxon>
        <taxon>Fungi</taxon>
        <taxon>Dikarya</taxon>
        <taxon>Ascomycota</taxon>
        <taxon>Pezizomycotina</taxon>
        <taxon>Dothideomycetes</taxon>
        <taxon>Pleosporomycetidae</taxon>
        <taxon>Pleosporales</taxon>
        <taxon>Amniculicolaceae</taxon>
        <taxon>Amniculicola</taxon>
    </lineage>
</organism>
<evidence type="ECO:0000256" key="8">
    <source>
        <dbReference type="ARBA" id="ARBA00022892"/>
    </source>
</evidence>
<comment type="function">
    <text evidence="10">Required for vesicle-mediated transport. Catalyzes the fusion of transport vesicles within the Golgi cisternae. Is also required for transport from the endoplasmic reticulum to the Golgi stack. Seems to function as a fusion protein required for the delivery of cargo proteins to all compartments of the Golgi stack independent of vesicle origin.</text>
</comment>
<dbReference type="Gene3D" id="3.10.330.10">
    <property type="match status" value="1"/>
</dbReference>
<dbReference type="GO" id="GO:0035494">
    <property type="term" value="P:SNARE complex disassembly"/>
    <property type="evidence" value="ECO:0007669"/>
    <property type="project" value="InterPro"/>
</dbReference>
<evidence type="ECO:0000256" key="5">
    <source>
        <dbReference type="ARBA" id="ARBA00022737"/>
    </source>
</evidence>
<evidence type="ECO:0000256" key="4">
    <source>
        <dbReference type="ARBA" id="ARBA00022490"/>
    </source>
</evidence>
<keyword evidence="4" id="KW-0963">Cytoplasm</keyword>
<dbReference type="Gene3D" id="2.40.40.20">
    <property type="match status" value="1"/>
</dbReference>
<dbReference type="AlphaFoldDB" id="A0A6A5X4L6"/>
<sequence>MSGVTPQPVHTSTTFEDLSGVSTAAFSNPYDALLAACKDDPTEIQSKYSVHRATRNSQQKVKLSDASFPGVSIDPILLRLNEPSIEPGYVDPRHCLVFWARPTRKVKALINRVQQELLSVAPNLWTMPQDCLHLTALEMTHSKKAEDIQALVEKMQDSMPAITDYTFGHRTRLIKPTIGFDASALALSFVPAAGESLPPGRTSEDDKFTYHHLRRDLFELCQKTGASVDSRYVVPSSHLTIARFINPKDFEDESGSPDPKKMDTFIGKIEEINEWLKKEFWPQNPDGQIPDGGEWIVGEEKGINARMGTLWYGGGETIRLGKGSPQLGFTLITHTMFNRDRLPGLPGSSPRPPARNDGYGRPPQQQPPPQRQPGYDSRMSGYEDQAPSGYGPGAGAQRLPARGAPGGGRAVVQLRPIKSPGGNSFAFGNLAAVSPQDFPPSRDGSDIYILINGQYVLSARSIDSCRPGEVGLTDAQRTWAGITLGPQDTVTVETYDAFSQGGQSYLGSLDVEVGFASRKATETPYDQDELANQFKKNFENQILAPGQQLLMDIKNIYLRISVRTVQLVDLSMEKADSSSATPVTDPRARGILTKHTQIDFFKDARSEIKLKASNRRPAANSIVQPGFKFEDMGIGGLDTEFSAIFRRAFASRIFPPGLVEKLGIQHVRGILLFGPPGTGKTLIARQIGKMLNAREPKVINGPEVLNKYVGQSEENIRKLFADAEKEYKEKGDESGLHIIIFDELDAVCKQRGSTGGGTGVGDSVVNQLLSKLDGVDQLNNILLIGMTNRMDMIDEALLRAGRLEVHMEISLPDESGRAQILKIHTSKMRDNKVMEPDVNLEELAKLTKNFSGAEISGLVKAASSFAFSRHIKVGTMAAIDPDVENMKVSRQDFLSALEEVKPLFGAAEEELGKRLLGGIINYSTFIDDILEEGRLYTNQVRKPGSTPILSVALHGPPGSGKTALAAKMAIDSGFPFIKFVSPEDMVGFSEMQKVQQLDKIFRDAYKSTLSVIVIDNIEMLFDWVPIGPRFSTSVLVALKVLLEKQPPKDRRLLIFATTTERSVLTQLDLFHRFDAEIAVPNVNTQAELAHILQHSGAFADRDLQRAIGEIQEITGSAEVGVGIKKILTGIETAKQDQDMPGRFARVMSHAIAVNKA</sequence>
<protein>
    <recommendedName>
        <fullName evidence="11">Vesicular-fusion protein SEC18</fullName>
    </recommendedName>
</protein>
<dbReference type="Gene3D" id="3.40.50.300">
    <property type="entry name" value="P-loop containing nucleotide triphosphate hydrolases"/>
    <property type="match status" value="2"/>
</dbReference>
<dbReference type="InterPro" id="IPR009097">
    <property type="entry name" value="Cyclic_Pdiesterase"/>
</dbReference>
<dbReference type="SUPFAM" id="SSF52540">
    <property type="entry name" value="P-loop containing nucleoside triphosphate hydrolases"/>
    <property type="match status" value="2"/>
</dbReference>
<dbReference type="SMART" id="SM00382">
    <property type="entry name" value="AAA"/>
    <property type="match status" value="2"/>
</dbReference>
<keyword evidence="5" id="KW-0677">Repeat</keyword>
<accession>A0A6A5X4L6</accession>
<keyword evidence="9" id="KW-0653">Protein transport</keyword>
<evidence type="ECO:0000259" key="13">
    <source>
        <dbReference type="SMART" id="SM00382"/>
    </source>
</evidence>
<feature type="domain" description="AAA+ ATPase" evidence="13">
    <location>
        <begin position="947"/>
        <end position="1083"/>
    </location>
</feature>
<dbReference type="InterPro" id="IPR027417">
    <property type="entry name" value="P-loop_NTPase"/>
</dbReference>
<dbReference type="Pfam" id="PF00004">
    <property type="entry name" value="AAA"/>
    <property type="match status" value="2"/>
</dbReference>
<dbReference type="SUPFAM" id="SSF55144">
    <property type="entry name" value="LigT-like"/>
    <property type="match status" value="1"/>
</dbReference>
<keyword evidence="16" id="KW-1185">Reference proteome</keyword>
<dbReference type="CDD" id="cd00009">
    <property type="entry name" value="AAA"/>
    <property type="match status" value="1"/>
</dbReference>
<dbReference type="SUPFAM" id="SSF50692">
    <property type="entry name" value="ADC-like"/>
    <property type="match status" value="1"/>
</dbReference>
<evidence type="ECO:0000256" key="9">
    <source>
        <dbReference type="ARBA" id="ARBA00022927"/>
    </source>
</evidence>
<evidence type="ECO:0000313" key="16">
    <source>
        <dbReference type="Proteomes" id="UP000799779"/>
    </source>
</evidence>
<gene>
    <name evidence="15" type="ORF">P154DRAFT_419728</name>
</gene>
<evidence type="ECO:0000256" key="3">
    <source>
        <dbReference type="ARBA" id="ARBA00022448"/>
    </source>
</evidence>
<keyword evidence="3" id="KW-0813">Transport</keyword>
<dbReference type="FunFam" id="2.40.40.20:FF:000012">
    <property type="entry name" value="Vesicle-fusing ATPase protein"/>
    <property type="match status" value="1"/>
</dbReference>
<evidence type="ECO:0000313" key="15">
    <source>
        <dbReference type="EMBL" id="KAF2007826.1"/>
    </source>
</evidence>
<evidence type="ECO:0000256" key="6">
    <source>
        <dbReference type="ARBA" id="ARBA00022741"/>
    </source>
</evidence>
<keyword evidence="6" id="KW-0547">Nucleotide-binding</keyword>
<feature type="domain" description="CDC48" evidence="14">
    <location>
        <begin position="524"/>
        <end position="598"/>
    </location>
</feature>
<dbReference type="InterPro" id="IPR029067">
    <property type="entry name" value="CDC48_domain_2-like_sf"/>
</dbReference>
<dbReference type="FunFam" id="3.40.50.300:FF:000187">
    <property type="entry name" value="Vesicular-fusion ATPase SEC18"/>
    <property type="match status" value="1"/>
</dbReference>
<dbReference type="Proteomes" id="UP000799779">
    <property type="component" value="Unassembled WGS sequence"/>
</dbReference>
<dbReference type="SMART" id="SM01072">
    <property type="entry name" value="CDC48_2"/>
    <property type="match status" value="1"/>
</dbReference>
<keyword evidence="7" id="KW-0067">ATP-binding</keyword>
<dbReference type="Gene3D" id="1.10.8.60">
    <property type="match status" value="2"/>
</dbReference>
<dbReference type="PANTHER" id="PTHR23078:SF3">
    <property type="entry name" value="VESICLE-FUSING ATPASE"/>
    <property type="match status" value="1"/>
</dbReference>
<reference evidence="15" key="1">
    <citation type="journal article" date="2020" name="Stud. Mycol.">
        <title>101 Dothideomycetes genomes: a test case for predicting lifestyles and emergence of pathogens.</title>
        <authorList>
            <person name="Haridas S."/>
            <person name="Albert R."/>
            <person name="Binder M."/>
            <person name="Bloem J."/>
            <person name="Labutti K."/>
            <person name="Salamov A."/>
            <person name="Andreopoulos B."/>
            <person name="Baker S."/>
            <person name="Barry K."/>
            <person name="Bills G."/>
            <person name="Bluhm B."/>
            <person name="Cannon C."/>
            <person name="Castanera R."/>
            <person name="Culley D."/>
            <person name="Daum C."/>
            <person name="Ezra D."/>
            <person name="Gonzalez J."/>
            <person name="Henrissat B."/>
            <person name="Kuo A."/>
            <person name="Liang C."/>
            <person name="Lipzen A."/>
            <person name="Lutzoni F."/>
            <person name="Magnuson J."/>
            <person name="Mondo S."/>
            <person name="Nolan M."/>
            <person name="Ohm R."/>
            <person name="Pangilinan J."/>
            <person name="Park H.-J."/>
            <person name="Ramirez L."/>
            <person name="Alfaro M."/>
            <person name="Sun H."/>
            <person name="Tritt A."/>
            <person name="Yoshinaga Y."/>
            <person name="Zwiers L.-H."/>
            <person name="Turgeon B."/>
            <person name="Goodwin S."/>
            <person name="Spatafora J."/>
            <person name="Crous P."/>
            <person name="Grigoriev I."/>
        </authorList>
    </citation>
    <scope>NUCLEOTIDE SEQUENCE</scope>
    <source>
        <strain evidence="15">CBS 123094</strain>
    </source>
</reference>
<dbReference type="InterPro" id="IPR003593">
    <property type="entry name" value="AAA+_ATPase"/>
</dbReference>
<dbReference type="GO" id="GO:0016887">
    <property type="term" value="F:ATP hydrolysis activity"/>
    <property type="evidence" value="ECO:0007669"/>
    <property type="project" value="InterPro"/>
</dbReference>
<dbReference type="EMBL" id="ML977556">
    <property type="protein sequence ID" value="KAF2007826.1"/>
    <property type="molecule type" value="Genomic_DNA"/>
</dbReference>
<evidence type="ECO:0000256" key="10">
    <source>
        <dbReference type="ARBA" id="ARBA00056429"/>
    </source>
</evidence>
<dbReference type="Pfam" id="PF17862">
    <property type="entry name" value="AAA_lid_3"/>
    <property type="match status" value="1"/>
</dbReference>
<dbReference type="InterPro" id="IPR009010">
    <property type="entry name" value="Asp_de-COase-like_dom_sf"/>
</dbReference>
<dbReference type="InterPro" id="IPR003960">
    <property type="entry name" value="ATPase_AAA_CS"/>
</dbReference>
<evidence type="ECO:0000259" key="14">
    <source>
        <dbReference type="SMART" id="SM01072"/>
    </source>
</evidence>
<evidence type="ECO:0000256" key="2">
    <source>
        <dbReference type="ARBA" id="ARBA00006914"/>
    </source>
</evidence>
<dbReference type="InterPro" id="IPR039812">
    <property type="entry name" value="Vesicle-fus_ATPase"/>
</dbReference>
<comment type="subcellular location">
    <subcellularLocation>
        <location evidence="1">Cytoplasm</location>
    </subcellularLocation>
</comment>
<dbReference type="GO" id="GO:0005795">
    <property type="term" value="C:Golgi stack"/>
    <property type="evidence" value="ECO:0007669"/>
    <property type="project" value="TreeGrafter"/>
</dbReference>
<dbReference type="GO" id="GO:0005524">
    <property type="term" value="F:ATP binding"/>
    <property type="evidence" value="ECO:0007669"/>
    <property type="project" value="UniProtKB-KW"/>
</dbReference>
<dbReference type="FunFam" id="1.10.8.60:FF:000026">
    <property type="entry name" value="vesicle-fusing ATPase isoform X1"/>
    <property type="match status" value="1"/>
</dbReference>
<evidence type="ECO:0000256" key="12">
    <source>
        <dbReference type="SAM" id="MobiDB-lite"/>
    </source>
</evidence>
<dbReference type="OrthoDB" id="9982946at2759"/>
<dbReference type="Pfam" id="PF02933">
    <property type="entry name" value="CDC48_2"/>
    <property type="match status" value="1"/>
</dbReference>
<dbReference type="SUPFAM" id="SSF54585">
    <property type="entry name" value="Cdc48 domain 2-like"/>
    <property type="match status" value="1"/>
</dbReference>
<feature type="domain" description="AAA+ ATPase" evidence="13">
    <location>
        <begin position="666"/>
        <end position="813"/>
    </location>
</feature>
<dbReference type="FunFam" id="3.40.50.300:FF:000166">
    <property type="entry name" value="vesicle-fusing ATPase isoform X1"/>
    <property type="match status" value="1"/>
</dbReference>
<keyword evidence="8" id="KW-0931">ER-Golgi transport</keyword>